<evidence type="ECO:0000313" key="5">
    <source>
        <dbReference type="EMBL" id="ADV68759.1"/>
    </source>
</evidence>
<dbReference type="PANTHER" id="PTHR43537">
    <property type="entry name" value="TRANSCRIPTIONAL REGULATOR, GNTR FAMILY"/>
    <property type="match status" value="1"/>
</dbReference>
<dbReference type="SMART" id="SM00895">
    <property type="entry name" value="FCD"/>
    <property type="match status" value="1"/>
</dbReference>
<evidence type="ECO:0000256" key="1">
    <source>
        <dbReference type="ARBA" id="ARBA00023015"/>
    </source>
</evidence>
<dbReference type="GO" id="GO:0000062">
    <property type="term" value="F:fatty-acyl-CoA binding"/>
    <property type="evidence" value="ECO:0007669"/>
    <property type="project" value="InterPro"/>
</dbReference>
<dbReference type="InterPro" id="IPR036390">
    <property type="entry name" value="WH_DNA-bd_sf"/>
</dbReference>
<dbReference type="STRING" id="709986.Deima_3130"/>
<dbReference type="Gene3D" id="1.20.120.530">
    <property type="entry name" value="GntR ligand-binding domain-like"/>
    <property type="match status" value="1"/>
</dbReference>
<evidence type="ECO:0000256" key="2">
    <source>
        <dbReference type="ARBA" id="ARBA00023125"/>
    </source>
</evidence>
<dbReference type="InterPro" id="IPR008920">
    <property type="entry name" value="TF_FadR/GntR_C"/>
</dbReference>
<dbReference type="Pfam" id="PF07840">
    <property type="entry name" value="FadR_C"/>
    <property type="match status" value="1"/>
</dbReference>
<keyword evidence="2" id="KW-0238">DNA-binding</keyword>
<dbReference type="SMART" id="SM00345">
    <property type="entry name" value="HTH_GNTR"/>
    <property type="match status" value="1"/>
</dbReference>
<proteinExistence type="predicted"/>
<dbReference type="Pfam" id="PF00392">
    <property type="entry name" value="GntR"/>
    <property type="match status" value="1"/>
</dbReference>
<dbReference type="OrthoDB" id="9781630at2"/>
<dbReference type="GO" id="GO:0003700">
    <property type="term" value="F:DNA-binding transcription factor activity"/>
    <property type="evidence" value="ECO:0007669"/>
    <property type="project" value="InterPro"/>
</dbReference>
<keyword evidence="1" id="KW-0805">Transcription regulation</keyword>
<organism evidence="5 6">
    <name type="scientific">Deinococcus maricopensis (strain DSM 21211 / LMG 22137 / NRRL B-23946 / LB-34)</name>
    <dbReference type="NCBI Taxonomy" id="709986"/>
    <lineage>
        <taxon>Bacteria</taxon>
        <taxon>Thermotogati</taxon>
        <taxon>Deinococcota</taxon>
        <taxon>Deinococci</taxon>
        <taxon>Deinococcales</taxon>
        <taxon>Deinococcaceae</taxon>
        <taxon>Deinococcus</taxon>
    </lineage>
</organism>
<dbReference type="PRINTS" id="PR00035">
    <property type="entry name" value="HTHGNTR"/>
</dbReference>
<accession>E8U3R6</accession>
<protein>
    <submittedName>
        <fullName evidence="5">Regulatory protein GntR HTH</fullName>
    </submittedName>
</protein>
<gene>
    <name evidence="5" type="ordered locus">Deima_3130</name>
</gene>
<dbReference type="RefSeq" id="WP_013558262.1">
    <property type="nucleotide sequence ID" value="NC_014958.1"/>
</dbReference>
<dbReference type="InterPro" id="IPR000524">
    <property type="entry name" value="Tscrpt_reg_HTH_GntR"/>
</dbReference>
<dbReference type="InterPro" id="IPR036388">
    <property type="entry name" value="WH-like_DNA-bd_sf"/>
</dbReference>
<feature type="domain" description="HTH gntR-type" evidence="4">
    <location>
        <begin position="6"/>
        <end position="74"/>
    </location>
</feature>
<dbReference type="SUPFAM" id="SSF48008">
    <property type="entry name" value="GntR ligand-binding domain-like"/>
    <property type="match status" value="1"/>
</dbReference>
<reference evidence="6" key="2">
    <citation type="submission" date="2011-01" db="EMBL/GenBank/DDBJ databases">
        <title>The complete genome of Deinococcus maricopensis DSM 21211.</title>
        <authorList>
            <consortium name="US DOE Joint Genome Institute (JGI-PGF)"/>
            <person name="Lucas S."/>
            <person name="Copeland A."/>
            <person name="Lapidus A."/>
            <person name="Goodwin L."/>
            <person name="Pitluck S."/>
            <person name="Kyrpides N."/>
            <person name="Mavromatis K."/>
            <person name="Pagani I."/>
            <person name="Ivanova N."/>
            <person name="Ovchinnikova G."/>
            <person name="Zeytun A."/>
            <person name="Detter J.C."/>
            <person name="Han C."/>
            <person name="Land M."/>
            <person name="Hauser L."/>
            <person name="Markowitz V."/>
            <person name="Cheng J.-F."/>
            <person name="Hugenholtz P."/>
            <person name="Woyke T."/>
            <person name="Wu D."/>
            <person name="Pukall R."/>
            <person name="Gehrich-Schroeter G."/>
            <person name="Brambilla E."/>
            <person name="Klenk H.-P."/>
            <person name="Eisen J.A."/>
        </authorList>
    </citation>
    <scope>NUCLEOTIDE SEQUENCE [LARGE SCALE GENOMIC DNA]</scope>
    <source>
        <strain evidence="6">DSM 21211 / LMG 22137 / NRRL B-23946 / LB-34</strain>
    </source>
</reference>
<dbReference type="PANTHER" id="PTHR43537:SF52">
    <property type="entry name" value="FATTY ACID METABOLISM REGULATOR PROTEIN"/>
    <property type="match status" value="1"/>
</dbReference>
<dbReference type="GO" id="GO:0019217">
    <property type="term" value="P:regulation of fatty acid metabolic process"/>
    <property type="evidence" value="ECO:0007669"/>
    <property type="project" value="InterPro"/>
</dbReference>
<reference evidence="5 6" key="1">
    <citation type="journal article" date="2011" name="Stand. Genomic Sci.">
        <title>Complete genome sequence of Deinococcus maricopensis type strain (LB-34).</title>
        <authorList>
            <person name="Pukall R."/>
            <person name="Zeytun A."/>
            <person name="Lucas S."/>
            <person name="Lapidus A."/>
            <person name="Hammon N."/>
            <person name="Deshpande S."/>
            <person name="Nolan M."/>
            <person name="Cheng J.F."/>
            <person name="Pitluck S."/>
            <person name="Liolios K."/>
            <person name="Pagani I."/>
            <person name="Mikhailova N."/>
            <person name="Ivanova N."/>
            <person name="Mavromatis K."/>
            <person name="Pati A."/>
            <person name="Tapia R."/>
            <person name="Han C."/>
            <person name="Goodwin L."/>
            <person name="Chen A."/>
            <person name="Palaniappan K."/>
            <person name="Land M."/>
            <person name="Hauser L."/>
            <person name="Chang Y.J."/>
            <person name="Jeffries C.D."/>
            <person name="Brambilla E.M."/>
            <person name="Rohde M."/>
            <person name="Goker M."/>
            <person name="Detter J.C."/>
            <person name="Woyke T."/>
            <person name="Bristow J."/>
            <person name="Eisen J.A."/>
            <person name="Markowitz V."/>
            <person name="Hugenholtz P."/>
            <person name="Kyrpides N.C."/>
            <person name="Klenk H.P."/>
        </authorList>
    </citation>
    <scope>NUCLEOTIDE SEQUENCE [LARGE SCALE GENOMIC DNA]</scope>
    <source>
        <strain evidence="6">DSM 21211 / LMG 22137 / NRRL B-23946 / LB-34</strain>
    </source>
</reference>
<dbReference type="AlphaFoldDB" id="E8U3R6"/>
<dbReference type="EMBL" id="CP002454">
    <property type="protein sequence ID" value="ADV68759.1"/>
    <property type="molecule type" value="Genomic_DNA"/>
</dbReference>
<dbReference type="Gene3D" id="1.10.10.10">
    <property type="entry name" value="Winged helix-like DNA-binding domain superfamily/Winged helix DNA-binding domain"/>
    <property type="match status" value="1"/>
</dbReference>
<dbReference type="InterPro" id="IPR011711">
    <property type="entry name" value="GntR_C"/>
</dbReference>
<dbReference type="PROSITE" id="PS50949">
    <property type="entry name" value="HTH_GNTR"/>
    <property type="match status" value="1"/>
</dbReference>
<evidence type="ECO:0000313" key="6">
    <source>
        <dbReference type="Proteomes" id="UP000008635"/>
    </source>
</evidence>
<dbReference type="Proteomes" id="UP000008635">
    <property type="component" value="Chromosome"/>
</dbReference>
<keyword evidence="6" id="KW-1185">Reference proteome</keyword>
<evidence type="ECO:0000256" key="3">
    <source>
        <dbReference type="ARBA" id="ARBA00023163"/>
    </source>
</evidence>
<dbReference type="KEGG" id="dmr:Deima_3130"/>
<dbReference type="NCBIfam" id="NF003444">
    <property type="entry name" value="PRK04984.1"/>
    <property type="match status" value="1"/>
</dbReference>
<dbReference type="CDD" id="cd07377">
    <property type="entry name" value="WHTH_GntR"/>
    <property type="match status" value="1"/>
</dbReference>
<keyword evidence="3" id="KW-0804">Transcription</keyword>
<sequence length="233" mass="25207">MHTPPIKPAEHAETHLLHLILSGTYPAGADLPAERDLATQLGVTRPTLREALQRLSRDGWLRIQHGKPTRVNDYLTEGGLAILGRIAQHGQIEALIPQLLEVRAVLAPAYTEAAVRRAPDWVADLLSTLPSSAPDAYAAYDWALHKTLVHLSGNVIYPLILNGFAGVYATAGAHYFASPEARDLSTELYGRLRAAALDHDGPAAAHAMRDVLTRSMQLWHAQNAPAAPPEATP</sequence>
<evidence type="ECO:0000259" key="4">
    <source>
        <dbReference type="PROSITE" id="PS50949"/>
    </source>
</evidence>
<name>E8U3R6_DEIML</name>
<dbReference type="GO" id="GO:0003677">
    <property type="term" value="F:DNA binding"/>
    <property type="evidence" value="ECO:0007669"/>
    <property type="project" value="UniProtKB-KW"/>
</dbReference>
<dbReference type="eggNOG" id="COG2186">
    <property type="taxonomic scope" value="Bacteria"/>
</dbReference>
<dbReference type="SUPFAM" id="SSF46785">
    <property type="entry name" value="Winged helix' DNA-binding domain"/>
    <property type="match status" value="1"/>
</dbReference>
<dbReference type="InterPro" id="IPR028374">
    <property type="entry name" value="FadR_C"/>
</dbReference>
<dbReference type="HOGENOM" id="CLU_017584_9_4_0"/>